<feature type="domain" description="Anaphase-promoting complex subunit 4-like WD40" evidence="4">
    <location>
        <begin position="383"/>
        <end position="469"/>
    </location>
</feature>
<keyword evidence="1" id="KW-0853">WD repeat</keyword>
<dbReference type="AlphaFoldDB" id="A0A8J3IP99"/>
<dbReference type="PANTHER" id="PTHR22838:SF0">
    <property type="entry name" value="WD REPEAT-CONTAINING PROTEIN 26"/>
    <property type="match status" value="1"/>
</dbReference>
<comment type="caution">
    <text evidence="5">The sequence shown here is derived from an EMBL/GenBank/DDBJ whole genome shotgun (WGS) entry which is preliminary data.</text>
</comment>
<name>A0A8J3IP99_9CHLR</name>
<dbReference type="InterPro" id="IPR024977">
    <property type="entry name" value="Apc4-like_WD40_dom"/>
</dbReference>
<reference evidence="5" key="1">
    <citation type="submission" date="2020-10" db="EMBL/GenBank/DDBJ databases">
        <title>Taxonomic study of unclassified bacteria belonging to the class Ktedonobacteria.</title>
        <authorList>
            <person name="Yabe S."/>
            <person name="Wang C.M."/>
            <person name="Zheng Y."/>
            <person name="Sakai Y."/>
            <person name="Cavaletti L."/>
            <person name="Monciardini P."/>
            <person name="Donadio S."/>
        </authorList>
    </citation>
    <scope>NUCLEOTIDE SEQUENCE</scope>
    <source>
        <strain evidence="5">ID150040</strain>
    </source>
</reference>
<evidence type="ECO:0000313" key="6">
    <source>
        <dbReference type="Proteomes" id="UP000597444"/>
    </source>
</evidence>
<keyword evidence="3" id="KW-0812">Transmembrane</keyword>
<dbReference type="Gene3D" id="2.120.10.30">
    <property type="entry name" value="TolB, C-terminal domain"/>
    <property type="match status" value="1"/>
</dbReference>
<dbReference type="Proteomes" id="UP000597444">
    <property type="component" value="Unassembled WGS sequence"/>
</dbReference>
<dbReference type="InterPro" id="IPR051350">
    <property type="entry name" value="WD_repeat-ST_regulator"/>
</dbReference>
<evidence type="ECO:0000256" key="3">
    <source>
        <dbReference type="SAM" id="Phobius"/>
    </source>
</evidence>
<keyword evidence="2" id="KW-0677">Repeat</keyword>
<dbReference type="InterPro" id="IPR015943">
    <property type="entry name" value="WD40/YVTN_repeat-like_dom_sf"/>
</dbReference>
<evidence type="ECO:0000313" key="5">
    <source>
        <dbReference type="EMBL" id="GHO97668.1"/>
    </source>
</evidence>
<accession>A0A8J3IP99</accession>
<keyword evidence="3" id="KW-1133">Transmembrane helix</keyword>
<keyword evidence="6" id="KW-1185">Reference proteome</keyword>
<protein>
    <recommendedName>
        <fullName evidence="4">Anaphase-promoting complex subunit 4-like WD40 domain-containing protein</fullName>
    </recommendedName>
</protein>
<organism evidence="5 6">
    <name type="scientific">Reticulibacter mediterranei</name>
    <dbReference type="NCBI Taxonomy" id="2778369"/>
    <lineage>
        <taxon>Bacteria</taxon>
        <taxon>Bacillati</taxon>
        <taxon>Chloroflexota</taxon>
        <taxon>Ktedonobacteria</taxon>
        <taxon>Ktedonobacterales</taxon>
        <taxon>Reticulibacteraceae</taxon>
        <taxon>Reticulibacter</taxon>
    </lineage>
</organism>
<dbReference type="Pfam" id="PF12894">
    <property type="entry name" value="ANAPC4_WD40"/>
    <property type="match status" value="1"/>
</dbReference>
<dbReference type="Gene3D" id="2.130.10.10">
    <property type="entry name" value="YVTN repeat-like/Quinoprotein amine dehydrogenase"/>
    <property type="match status" value="1"/>
</dbReference>
<dbReference type="EMBL" id="BNJK01000002">
    <property type="protein sequence ID" value="GHO97668.1"/>
    <property type="molecule type" value="Genomic_DNA"/>
</dbReference>
<evidence type="ECO:0000256" key="1">
    <source>
        <dbReference type="ARBA" id="ARBA00022574"/>
    </source>
</evidence>
<keyword evidence="3" id="KW-0472">Membrane</keyword>
<dbReference type="PANTHER" id="PTHR22838">
    <property type="entry name" value="WD REPEAT PROTEIN 26-RELATED"/>
    <property type="match status" value="1"/>
</dbReference>
<dbReference type="RefSeq" id="WP_220208450.1">
    <property type="nucleotide sequence ID" value="NZ_BNJK01000002.1"/>
</dbReference>
<dbReference type="InterPro" id="IPR011042">
    <property type="entry name" value="6-blade_b-propeller_TolB-like"/>
</dbReference>
<dbReference type="SUPFAM" id="SSF69322">
    <property type="entry name" value="Tricorn protease domain 2"/>
    <property type="match status" value="1"/>
</dbReference>
<evidence type="ECO:0000256" key="2">
    <source>
        <dbReference type="ARBA" id="ARBA00022737"/>
    </source>
</evidence>
<gene>
    <name evidence="5" type="ORF">KSF_077160</name>
</gene>
<dbReference type="GO" id="GO:0034657">
    <property type="term" value="C:GID complex"/>
    <property type="evidence" value="ECO:0007669"/>
    <property type="project" value="TreeGrafter"/>
</dbReference>
<dbReference type="GO" id="GO:0043161">
    <property type="term" value="P:proteasome-mediated ubiquitin-dependent protein catabolic process"/>
    <property type="evidence" value="ECO:0007669"/>
    <property type="project" value="TreeGrafter"/>
</dbReference>
<sequence length="498" mass="54504">MAQQPEEAFTPDTIDERIDQLASLRSQAWTSPDAQVVQRLSILCEEDQRSTERIWQQLRQHVNVSNEGESDVVDRETTSVRKERRNIMEENHSSWEMHPLTPIKKRPSPMRLVGIGLIAAVVIITIVSFTVFSGALRSASQTATNRSTLTGSQNHPQQQTQQQQKVISSGKQVCSLNAGEKVSTNGAPWSADLDWSVQGHLVVGTYSSFKAYSAKDCSPITSFQPAIQQQPIAPLWSPDGKKLLLADPGDLNSTYVLDSNGKIVTKLKGDLINTGRWSSDSAKIVFSVDDTQNYPTNNVPSGPQPQTFKMDIKAVDVGSGKITTLTQLPQGYTPIAWSSDVKTVVVRHLTSDKETMDLATWNSNQGKLVSHTTLPAPQFDQQLSPDGSLLALDSEDKIEIYSTNNWSLLASFANNVAGMGLHKLAWSPDGKYLAGSANAIKIYDMTSRKLATTFGQVDDQRTITTLAWSPDGTGIATSSMVQSNDQPSDLTINVWALS</sequence>
<evidence type="ECO:0000259" key="4">
    <source>
        <dbReference type="Pfam" id="PF12894"/>
    </source>
</evidence>
<feature type="transmembrane region" description="Helical" evidence="3">
    <location>
        <begin position="112"/>
        <end position="136"/>
    </location>
</feature>
<proteinExistence type="predicted"/>